<organism evidence="2 3">
    <name type="scientific">Chitinophaga pollutisoli</name>
    <dbReference type="NCBI Taxonomy" id="3133966"/>
    <lineage>
        <taxon>Bacteria</taxon>
        <taxon>Pseudomonadati</taxon>
        <taxon>Bacteroidota</taxon>
        <taxon>Chitinophagia</taxon>
        <taxon>Chitinophagales</taxon>
        <taxon>Chitinophagaceae</taxon>
        <taxon>Chitinophaga</taxon>
    </lineage>
</organism>
<accession>A0ABZ2YM31</accession>
<feature type="transmembrane region" description="Helical" evidence="1">
    <location>
        <begin position="79"/>
        <end position="101"/>
    </location>
</feature>
<proteinExistence type="predicted"/>
<reference evidence="3" key="1">
    <citation type="submission" date="2024-03" db="EMBL/GenBank/DDBJ databases">
        <title>Chitinophaga horti sp. nov., isolated from garden soil.</title>
        <authorList>
            <person name="Lee D.S."/>
            <person name="Han D.M."/>
            <person name="Baek J.H."/>
            <person name="Choi D.G."/>
            <person name="Jeon J.H."/>
            <person name="Jeon C.O."/>
        </authorList>
    </citation>
    <scope>NUCLEOTIDE SEQUENCE [LARGE SCALE GENOMIC DNA]</scope>
    <source>
        <strain evidence="3">GPA1</strain>
    </source>
</reference>
<keyword evidence="3" id="KW-1185">Reference proteome</keyword>
<evidence type="ECO:0000256" key="1">
    <source>
        <dbReference type="SAM" id="Phobius"/>
    </source>
</evidence>
<dbReference type="Proteomes" id="UP001485459">
    <property type="component" value="Chromosome"/>
</dbReference>
<keyword evidence="1" id="KW-0472">Membrane</keyword>
<evidence type="ECO:0000313" key="3">
    <source>
        <dbReference type="Proteomes" id="UP001485459"/>
    </source>
</evidence>
<keyword evidence="1" id="KW-1133">Transmembrane helix</keyword>
<sequence>MHYMKCQHCSEYSALKSEYLTFCDACGKKFRVIYKDWLAQHPDGSPDAFGQEFGISEADYAALERRKARKTGFTGRKKLTLAAAIAVFIICTGLSFLYGPYLMAVFHEPRVSASLLEEAQWRTFRGHLIRMQSPLSLKPESAEERLNIRMKAFQAGGRTEGIVIRMEESVYLSQSSILLETAAQHTARRMETRAGVSRFSYTSRELQIDGQPALIQQGSYVLRETAPIAFHSLIFVRGGSQVQLLVTHAADDVAGKQAADKIMTSVHLN</sequence>
<protein>
    <submittedName>
        <fullName evidence="2">Uncharacterized protein</fullName>
    </submittedName>
</protein>
<dbReference type="EMBL" id="CP149822">
    <property type="protein sequence ID" value="WZN39979.1"/>
    <property type="molecule type" value="Genomic_DNA"/>
</dbReference>
<evidence type="ECO:0000313" key="2">
    <source>
        <dbReference type="EMBL" id="WZN39979.1"/>
    </source>
</evidence>
<gene>
    <name evidence="2" type="ORF">WJU16_18540</name>
</gene>
<keyword evidence="1" id="KW-0812">Transmembrane</keyword>
<dbReference type="RefSeq" id="WP_341834922.1">
    <property type="nucleotide sequence ID" value="NZ_CP149822.1"/>
</dbReference>
<name>A0ABZ2YM31_9BACT</name>